<dbReference type="InParanoid" id="K1PRE0"/>
<dbReference type="AlphaFoldDB" id="K1PRE0"/>
<name>K1PRE0_MAGGI</name>
<evidence type="ECO:0000256" key="3">
    <source>
        <dbReference type="ARBA" id="ARBA00022707"/>
    </source>
</evidence>
<keyword evidence="4" id="KW-0449">Lipoprotein</keyword>
<protein>
    <recommendedName>
        <fullName evidence="2">Dymeclin</fullName>
    </recommendedName>
</protein>
<evidence type="ECO:0000313" key="5">
    <source>
        <dbReference type="EMBL" id="EKC21394.1"/>
    </source>
</evidence>
<reference evidence="5" key="1">
    <citation type="journal article" date="2012" name="Nature">
        <title>The oyster genome reveals stress adaptation and complexity of shell formation.</title>
        <authorList>
            <person name="Zhang G."/>
            <person name="Fang X."/>
            <person name="Guo X."/>
            <person name="Li L."/>
            <person name="Luo R."/>
            <person name="Xu F."/>
            <person name="Yang P."/>
            <person name="Zhang L."/>
            <person name="Wang X."/>
            <person name="Qi H."/>
            <person name="Xiong Z."/>
            <person name="Que H."/>
            <person name="Xie Y."/>
            <person name="Holland P.W."/>
            <person name="Paps J."/>
            <person name="Zhu Y."/>
            <person name="Wu F."/>
            <person name="Chen Y."/>
            <person name="Wang J."/>
            <person name="Peng C."/>
            <person name="Meng J."/>
            <person name="Yang L."/>
            <person name="Liu J."/>
            <person name="Wen B."/>
            <person name="Zhang N."/>
            <person name="Huang Z."/>
            <person name="Zhu Q."/>
            <person name="Feng Y."/>
            <person name="Mount A."/>
            <person name="Hedgecock D."/>
            <person name="Xu Z."/>
            <person name="Liu Y."/>
            <person name="Domazet-Loso T."/>
            <person name="Du Y."/>
            <person name="Sun X."/>
            <person name="Zhang S."/>
            <person name="Liu B."/>
            <person name="Cheng P."/>
            <person name="Jiang X."/>
            <person name="Li J."/>
            <person name="Fan D."/>
            <person name="Wang W."/>
            <person name="Fu W."/>
            <person name="Wang T."/>
            <person name="Wang B."/>
            <person name="Zhang J."/>
            <person name="Peng Z."/>
            <person name="Li Y."/>
            <person name="Li N."/>
            <person name="Wang J."/>
            <person name="Chen M."/>
            <person name="He Y."/>
            <person name="Tan F."/>
            <person name="Song X."/>
            <person name="Zheng Q."/>
            <person name="Huang R."/>
            <person name="Yang H."/>
            <person name="Du X."/>
            <person name="Chen L."/>
            <person name="Yang M."/>
            <person name="Gaffney P.M."/>
            <person name="Wang S."/>
            <person name="Luo L."/>
            <person name="She Z."/>
            <person name="Ming Y."/>
            <person name="Huang W."/>
            <person name="Zhang S."/>
            <person name="Huang B."/>
            <person name="Zhang Y."/>
            <person name="Qu T."/>
            <person name="Ni P."/>
            <person name="Miao G."/>
            <person name="Wang J."/>
            <person name="Wang Q."/>
            <person name="Steinberg C.E."/>
            <person name="Wang H."/>
            <person name="Li N."/>
            <person name="Qian L."/>
            <person name="Zhang G."/>
            <person name="Li Y."/>
            <person name="Yang H."/>
            <person name="Liu X."/>
            <person name="Wang J."/>
            <person name="Yin Y."/>
            <person name="Wang J."/>
        </authorList>
    </citation>
    <scope>NUCLEOTIDE SEQUENCE [LARGE SCALE GENOMIC DNA]</scope>
    <source>
        <strain evidence="5">05x7-T-G4-1.051#20</strain>
    </source>
</reference>
<evidence type="ECO:0000256" key="2">
    <source>
        <dbReference type="ARBA" id="ARBA00015736"/>
    </source>
</evidence>
<dbReference type="HOGENOM" id="CLU_013309_2_0_1"/>
<dbReference type="FunCoup" id="K1PRE0">
    <property type="interactions" value="1630"/>
</dbReference>
<comment type="similarity">
    <text evidence="1">Belongs to the dymeclin family.</text>
</comment>
<evidence type="ECO:0000256" key="4">
    <source>
        <dbReference type="ARBA" id="ARBA00023288"/>
    </source>
</evidence>
<dbReference type="PANTHER" id="PTHR12895">
    <property type="entry name" value="DYMECLIN"/>
    <property type="match status" value="1"/>
</dbReference>
<dbReference type="GO" id="GO:0007030">
    <property type="term" value="P:Golgi organization"/>
    <property type="evidence" value="ECO:0007669"/>
    <property type="project" value="TreeGrafter"/>
</dbReference>
<proteinExistence type="inferred from homology"/>
<evidence type="ECO:0000256" key="1">
    <source>
        <dbReference type="ARBA" id="ARBA00010603"/>
    </source>
</evidence>
<sequence length="403" mass="45240">MGANSSSFNELSTNEYLKRLSSPEPINPIDPYWNQLLSFSFLIPINSSDGKLLEESTSSICKGVAINNCRSGNFGALIRNFLVRATELKASVQCEDNIFTWQTYNALFIIRSLSKYFVEHLSEELILQQFEAKPKEMGGYKDPEEMGPLLEELMNSLVEMLVDVPVMNFTYALHLEALNTLLVLMSIQMFQPQPAHKFTVYQIMMQGRCSIHACVLVKVLLRNFCNQEKCPPELYRQSSDMNSMVASVAASLWSVMTLGMGAKTEKKEEEFQETLLANQSLLFLLVLTNHCTGERGVSNPYREALFSFTNIHEESSVSQVAATFKMDYNLLFSALCSTLRDDQTTLLLYLLIHRNSGVKAFIFSRTNIDQLCLINDISLVMCGGDVPVMSLSVVGDAPVEDSI</sequence>
<dbReference type="Pfam" id="PF09742">
    <property type="entry name" value="Dymeclin"/>
    <property type="match status" value="1"/>
</dbReference>
<keyword evidence="3" id="KW-0519">Myristate</keyword>
<dbReference type="PANTHER" id="PTHR12895:SF9">
    <property type="entry name" value="DYMECLIN"/>
    <property type="match status" value="1"/>
</dbReference>
<dbReference type="GO" id="GO:0005794">
    <property type="term" value="C:Golgi apparatus"/>
    <property type="evidence" value="ECO:0007669"/>
    <property type="project" value="TreeGrafter"/>
</dbReference>
<gene>
    <name evidence="5" type="ORF">CGI_10003967</name>
</gene>
<dbReference type="InterPro" id="IPR019142">
    <property type="entry name" value="Dymeclin"/>
</dbReference>
<accession>K1PRE0</accession>
<organism evidence="5">
    <name type="scientific">Magallana gigas</name>
    <name type="common">Pacific oyster</name>
    <name type="synonym">Crassostrea gigas</name>
    <dbReference type="NCBI Taxonomy" id="29159"/>
    <lineage>
        <taxon>Eukaryota</taxon>
        <taxon>Metazoa</taxon>
        <taxon>Spiralia</taxon>
        <taxon>Lophotrochozoa</taxon>
        <taxon>Mollusca</taxon>
        <taxon>Bivalvia</taxon>
        <taxon>Autobranchia</taxon>
        <taxon>Pteriomorphia</taxon>
        <taxon>Ostreida</taxon>
        <taxon>Ostreoidea</taxon>
        <taxon>Ostreidae</taxon>
        <taxon>Magallana</taxon>
    </lineage>
</organism>
<dbReference type="EMBL" id="JH819195">
    <property type="protein sequence ID" value="EKC21394.1"/>
    <property type="molecule type" value="Genomic_DNA"/>
</dbReference>